<dbReference type="AlphaFoldDB" id="A0A5Q0H773"/>
<keyword evidence="7" id="KW-1185">Reference proteome</keyword>
<protein>
    <recommendedName>
        <fullName evidence="5">HTH luxR-type domain-containing protein</fullName>
    </recommendedName>
</protein>
<feature type="region of interest" description="Disordered" evidence="4">
    <location>
        <begin position="375"/>
        <end position="491"/>
    </location>
</feature>
<evidence type="ECO:0000256" key="2">
    <source>
        <dbReference type="ARBA" id="ARBA00023125"/>
    </source>
</evidence>
<evidence type="ECO:0000256" key="1">
    <source>
        <dbReference type="ARBA" id="ARBA00023015"/>
    </source>
</evidence>
<dbReference type="RefSeq" id="WP_153278667.1">
    <property type="nucleotide sequence ID" value="NZ_CP034550.1"/>
</dbReference>
<dbReference type="GO" id="GO:0006355">
    <property type="term" value="P:regulation of DNA-templated transcription"/>
    <property type="evidence" value="ECO:0007669"/>
    <property type="project" value="InterPro"/>
</dbReference>
<evidence type="ECO:0000313" key="6">
    <source>
        <dbReference type="EMBL" id="QFZ22067.1"/>
    </source>
</evidence>
<dbReference type="OrthoDB" id="3656034at2"/>
<sequence length="998" mass="105530">MSKLHGRDREWASVLRFLSTPGGLLAIDGPPCSGKTFLLGEAVHAARDRGYLAVLVPGEQLANSAEVARTLELDAPARPLLAVDHAHADPAALLTLLADVRERPVTVLLALFGHQAGAAVRRALPEHGEVLPLGPVDAAAVERVVRDVLGAEPAPELAAFAAAAGGDPRLVAELVTGLREEDRLDVRDGVARLRDAPPPDAPRPDAPRPDTRPRDPRLRNPLLHDALLHDALLHDPLLHTSQWHDPRVHDPLPQDSRAHHARPNARYEAWLRDARLPARVVDLVRGRVAALPAKATQLLRVAAVIGRSFPLHEAAAMMGETTAALLLTVDEVIASGLVVSTGERLEFGSELVWRAVVASIPEPVLRALRHDAAVPPAANPARPLDLTGAPDPARAPDPAQPPSPAAPSTPGVPLAPGVPSAPGVPPPLAAPPDQVQPADQVQPPRPARLLDPAKLPTPTRSPNTQLPTLTQPPAPAPPPDPTEIEESTRGAAAVRDVRALAANGRLGAAIALARDSLTTRLDPAAAAELRVVLAGILLADGRPADAVAETEQVRITAGVPGPLRRLAEAGRLLSLYFATGARAGAHALSMLTVRDREVSDADVVMAATVHSCLEWSAGNLAEGVYWGRESTRWELDRPTAWWQSQSSVAFALKLSALGEFDDAERLVRGDGAVVDDAVTTGAPAARTIARARVLTQAGRLAQAQVAARQGLAAARDRGLRLLVPLASTVLATVALHRGEVTAAAEHVRRYRADLAAGEAVLHSGQYDWVELLLGHAQGGHDRAAEQVRERLADPGATRRMLIEEPGAAAWLVRLALAVDDDKLAGDVVAAAEELAVNNPGFPTAAVAAAHARALLDRDVDGLLAAAGRHVHPWAKANANEDLAVLLAETGHADRAASHTALALRVFERMGADGEAARLRRRTGHAQPGDGAGWQRLSGPERDIARLVGAGLTNRQVAKQLYLSPHTVNYHLRGIFKKLGISSRVELARFTHQQETSTV</sequence>
<dbReference type="GO" id="GO:0003677">
    <property type="term" value="F:DNA binding"/>
    <property type="evidence" value="ECO:0007669"/>
    <property type="project" value="UniProtKB-KW"/>
</dbReference>
<dbReference type="PROSITE" id="PS50043">
    <property type="entry name" value="HTH_LUXR_2"/>
    <property type="match status" value="1"/>
</dbReference>
<name>A0A5Q0H773_SACSY</name>
<dbReference type="SUPFAM" id="SSF46894">
    <property type="entry name" value="C-terminal effector domain of the bipartite response regulators"/>
    <property type="match status" value="1"/>
</dbReference>
<dbReference type="Gene3D" id="1.10.10.10">
    <property type="entry name" value="Winged helix-like DNA-binding domain superfamily/Winged helix DNA-binding domain"/>
    <property type="match status" value="1"/>
</dbReference>
<evidence type="ECO:0000256" key="3">
    <source>
        <dbReference type="ARBA" id="ARBA00023163"/>
    </source>
</evidence>
<dbReference type="PANTHER" id="PTHR43214">
    <property type="entry name" value="TWO-COMPONENT RESPONSE REGULATOR"/>
    <property type="match status" value="1"/>
</dbReference>
<proteinExistence type="predicted"/>
<feature type="domain" description="HTH luxR-type" evidence="5">
    <location>
        <begin position="929"/>
        <end position="994"/>
    </location>
</feature>
<dbReference type="CDD" id="cd06170">
    <property type="entry name" value="LuxR_C_like"/>
    <property type="match status" value="1"/>
</dbReference>
<feature type="compositionally biased region" description="Low complexity" evidence="4">
    <location>
        <begin position="431"/>
        <end position="442"/>
    </location>
</feature>
<feature type="compositionally biased region" description="Pro residues" evidence="4">
    <location>
        <begin position="470"/>
        <end position="481"/>
    </location>
</feature>
<dbReference type="InterPro" id="IPR039420">
    <property type="entry name" value="WalR-like"/>
</dbReference>
<organism evidence="6 7">
    <name type="scientific">Saccharothrix syringae</name>
    <name type="common">Nocardiopsis syringae</name>
    <dbReference type="NCBI Taxonomy" id="103733"/>
    <lineage>
        <taxon>Bacteria</taxon>
        <taxon>Bacillati</taxon>
        <taxon>Actinomycetota</taxon>
        <taxon>Actinomycetes</taxon>
        <taxon>Pseudonocardiales</taxon>
        <taxon>Pseudonocardiaceae</taxon>
        <taxon>Saccharothrix</taxon>
    </lineage>
</organism>
<dbReference type="InterPro" id="IPR000792">
    <property type="entry name" value="Tscrpt_reg_LuxR_C"/>
</dbReference>
<reference evidence="7" key="1">
    <citation type="journal article" date="2021" name="Curr. Microbiol.">
        <title>Complete genome of nocamycin-producing strain Saccharothrix syringae NRRL B-16468 reveals the biosynthetic potential for secondary metabolites.</title>
        <authorList>
            <person name="Mo X."/>
            <person name="Yang S."/>
        </authorList>
    </citation>
    <scope>NUCLEOTIDE SEQUENCE [LARGE SCALE GENOMIC DNA]</scope>
    <source>
        <strain evidence="7">ATCC 51364 / DSM 43886 / JCM 6844 / KCTC 9398 / NBRC 14523 / NRRL B-16468 / INA 2240</strain>
    </source>
</reference>
<dbReference type="InterPro" id="IPR016032">
    <property type="entry name" value="Sig_transdc_resp-reg_C-effctor"/>
</dbReference>
<dbReference type="Proteomes" id="UP000325787">
    <property type="component" value="Chromosome"/>
</dbReference>
<feature type="compositionally biased region" description="Pro residues" evidence="4">
    <location>
        <begin position="393"/>
        <end position="407"/>
    </location>
</feature>
<evidence type="ECO:0000259" key="5">
    <source>
        <dbReference type="PROSITE" id="PS50043"/>
    </source>
</evidence>
<dbReference type="PANTHER" id="PTHR43214:SF41">
    <property type="entry name" value="NITRATE_NITRITE RESPONSE REGULATOR PROTEIN NARP"/>
    <property type="match status" value="1"/>
</dbReference>
<dbReference type="Pfam" id="PF00196">
    <property type="entry name" value="GerE"/>
    <property type="match status" value="1"/>
</dbReference>
<gene>
    <name evidence="6" type="ORF">EKG83_35835</name>
</gene>
<evidence type="ECO:0000256" key="4">
    <source>
        <dbReference type="SAM" id="MobiDB-lite"/>
    </source>
</evidence>
<evidence type="ECO:0000313" key="7">
    <source>
        <dbReference type="Proteomes" id="UP000325787"/>
    </source>
</evidence>
<feature type="compositionally biased region" description="Basic and acidic residues" evidence="4">
    <location>
        <begin position="186"/>
        <end position="218"/>
    </location>
</feature>
<keyword evidence="2" id="KW-0238">DNA-binding</keyword>
<feature type="compositionally biased region" description="Low complexity" evidence="4">
    <location>
        <begin position="408"/>
        <end position="421"/>
    </location>
</feature>
<dbReference type="SMART" id="SM00421">
    <property type="entry name" value="HTH_LUXR"/>
    <property type="match status" value="1"/>
</dbReference>
<dbReference type="PRINTS" id="PR00038">
    <property type="entry name" value="HTHLUXR"/>
</dbReference>
<feature type="region of interest" description="Disordered" evidence="4">
    <location>
        <begin position="186"/>
        <end position="219"/>
    </location>
</feature>
<keyword evidence="3" id="KW-0804">Transcription</keyword>
<dbReference type="InterPro" id="IPR036388">
    <property type="entry name" value="WH-like_DNA-bd_sf"/>
</dbReference>
<dbReference type="KEGG" id="ssyi:EKG83_35835"/>
<accession>A0A5Q0H773</accession>
<dbReference type="EMBL" id="CP034550">
    <property type="protein sequence ID" value="QFZ22067.1"/>
    <property type="molecule type" value="Genomic_DNA"/>
</dbReference>
<feature type="compositionally biased region" description="Low complexity" evidence="4">
    <location>
        <begin position="375"/>
        <end position="392"/>
    </location>
</feature>
<keyword evidence="1" id="KW-0805">Transcription regulation</keyword>